<protein>
    <submittedName>
        <fullName evidence="1">Uncharacterized protein</fullName>
    </submittedName>
</protein>
<dbReference type="EMBL" id="GL452434">
    <property type="protein sequence ID" value="EFN77224.1"/>
    <property type="molecule type" value="Genomic_DNA"/>
</dbReference>
<evidence type="ECO:0000313" key="1">
    <source>
        <dbReference type="EMBL" id="EFN77224.1"/>
    </source>
</evidence>
<dbReference type="InParanoid" id="E2C491"/>
<sequence length="40" mass="4769">IVYVNPSTTRENMMQRICEVSQIISTSELQRVLNDFQRRL</sequence>
<accession>E2C491</accession>
<proteinExistence type="predicted"/>
<evidence type="ECO:0000313" key="2">
    <source>
        <dbReference type="Proteomes" id="UP000008237"/>
    </source>
</evidence>
<feature type="non-terminal residue" evidence="1">
    <location>
        <position position="40"/>
    </location>
</feature>
<organism evidence="2">
    <name type="scientific">Harpegnathos saltator</name>
    <name type="common">Jerdon's jumping ant</name>
    <dbReference type="NCBI Taxonomy" id="610380"/>
    <lineage>
        <taxon>Eukaryota</taxon>
        <taxon>Metazoa</taxon>
        <taxon>Ecdysozoa</taxon>
        <taxon>Arthropoda</taxon>
        <taxon>Hexapoda</taxon>
        <taxon>Insecta</taxon>
        <taxon>Pterygota</taxon>
        <taxon>Neoptera</taxon>
        <taxon>Endopterygota</taxon>
        <taxon>Hymenoptera</taxon>
        <taxon>Apocrita</taxon>
        <taxon>Aculeata</taxon>
        <taxon>Formicoidea</taxon>
        <taxon>Formicidae</taxon>
        <taxon>Ponerinae</taxon>
        <taxon>Ponerini</taxon>
        <taxon>Harpegnathos</taxon>
    </lineage>
</organism>
<keyword evidence="2" id="KW-1185">Reference proteome</keyword>
<dbReference type="Proteomes" id="UP000008237">
    <property type="component" value="Unassembled WGS sequence"/>
</dbReference>
<reference evidence="1 2" key="1">
    <citation type="journal article" date="2010" name="Science">
        <title>Genomic comparison of the ants Camponotus floridanus and Harpegnathos saltator.</title>
        <authorList>
            <person name="Bonasio R."/>
            <person name="Zhang G."/>
            <person name="Ye C."/>
            <person name="Mutti N.S."/>
            <person name="Fang X."/>
            <person name="Qin N."/>
            <person name="Donahue G."/>
            <person name="Yang P."/>
            <person name="Li Q."/>
            <person name="Li C."/>
            <person name="Zhang P."/>
            <person name="Huang Z."/>
            <person name="Berger S.L."/>
            <person name="Reinberg D."/>
            <person name="Wang J."/>
            <person name="Liebig J."/>
        </authorList>
    </citation>
    <scope>NUCLEOTIDE SEQUENCE [LARGE SCALE GENOMIC DNA]</scope>
    <source>
        <strain evidence="1 2">R22 G/1</strain>
    </source>
</reference>
<dbReference type="AlphaFoldDB" id="E2C491"/>
<feature type="non-terminal residue" evidence="1">
    <location>
        <position position="1"/>
    </location>
</feature>
<name>E2C491_HARSA</name>
<gene>
    <name evidence="1" type="ORF">EAI_05902</name>
</gene>